<feature type="domain" description="HTH lysR-type" evidence="6">
    <location>
        <begin position="13"/>
        <end position="70"/>
    </location>
</feature>
<keyword evidence="3 7" id="KW-0238">DNA-binding</keyword>
<keyword evidence="2" id="KW-0805">Transcription regulation</keyword>
<accession>A0A1N5U5A4</accession>
<dbReference type="CDD" id="cd05466">
    <property type="entry name" value="PBP2_LTTR_substrate"/>
    <property type="match status" value="1"/>
</dbReference>
<comment type="similarity">
    <text evidence="1">Belongs to the LysR transcriptional regulatory family.</text>
</comment>
<dbReference type="InterPro" id="IPR005119">
    <property type="entry name" value="LysR_subst-bd"/>
</dbReference>
<name>A0A1N5U5A4_9ACTN</name>
<dbReference type="PROSITE" id="PS50931">
    <property type="entry name" value="HTH_LYSR"/>
    <property type="match status" value="1"/>
</dbReference>
<gene>
    <name evidence="7" type="ORF">SAMN04489832_0609</name>
</gene>
<evidence type="ECO:0000256" key="1">
    <source>
        <dbReference type="ARBA" id="ARBA00009437"/>
    </source>
</evidence>
<dbReference type="SUPFAM" id="SSF46785">
    <property type="entry name" value="Winged helix' DNA-binding domain"/>
    <property type="match status" value="1"/>
</dbReference>
<dbReference type="Pfam" id="PF03466">
    <property type="entry name" value="LysR_substrate"/>
    <property type="match status" value="1"/>
</dbReference>
<dbReference type="InterPro" id="IPR000847">
    <property type="entry name" value="LysR_HTH_N"/>
</dbReference>
<evidence type="ECO:0000313" key="7">
    <source>
        <dbReference type="EMBL" id="SIM55740.1"/>
    </source>
</evidence>
<dbReference type="Gene3D" id="1.10.10.10">
    <property type="entry name" value="Winged helix-like DNA-binding domain superfamily/Winged helix DNA-binding domain"/>
    <property type="match status" value="1"/>
</dbReference>
<dbReference type="PANTHER" id="PTHR30346:SF28">
    <property type="entry name" value="HTH-TYPE TRANSCRIPTIONAL REGULATOR CYNR"/>
    <property type="match status" value="1"/>
</dbReference>
<evidence type="ECO:0000259" key="6">
    <source>
        <dbReference type="PROSITE" id="PS50931"/>
    </source>
</evidence>
<dbReference type="EMBL" id="FSQT01000001">
    <property type="protein sequence ID" value="SIM55740.1"/>
    <property type="molecule type" value="Genomic_DNA"/>
</dbReference>
<dbReference type="GO" id="GO:0032993">
    <property type="term" value="C:protein-DNA complex"/>
    <property type="evidence" value="ECO:0007669"/>
    <property type="project" value="TreeGrafter"/>
</dbReference>
<dbReference type="PRINTS" id="PR00039">
    <property type="entry name" value="HTHLYSR"/>
</dbReference>
<evidence type="ECO:0000256" key="4">
    <source>
        <dbReference type="ARBA" id="ARBA00023163"/>
    </source>
</evidence>
<dbReference type="STRING" id="709881.SAMN04489832_0609"/>
<reference evidence="8" key="1">
    <citation type="submission" date="2016-12" db="EMBL/GenBank/DDBJ databases">
        <authorList>
            <person name="Varghese N."/>
            <person name="Submissions S."/>
        </authorList>
    </citation>
    <scope>NUCLEOTIDE SEQUENCE [LARGE SCALE GENOMIC DNA]</scope>
    <source>
        <strain evidence="8">DSM 45599</strain>
    </source>
</reference>
<dbReference type="GO" id="GO:0003700">
    <property type="term" value="F:DNA-binding transcription factor activity"/>
    <property type="evidence" value="ECO:0007669"/>
    <property type="project" value="InterPro"/>
</dbReference>
<proteinExistence type="inferred from homology"/>
<evidence type="ECO:0000256" key="3">
    <source>
        <dbReference type="ARBA" id="ARBA00023125"/>
    </source>
</evidence>
<organism evidence="7 8">
    <name type="scientific">Micromonospora cremea</name>
    <dbReference type="NCBI Taxonomy" id="709881"/>
    <lineage>
        <taxon>Bacteria</taxon>
        <taxon>Bacillati</taxon>
        <taxon>Actinomycetota</taxon>
        <taxon>Actinomycetes</taxon>
        <taxon>Micromonosporales</taxon>
        <taxon>Micromonosporaceae</taxon>
        <taxon>Micromonospora</taxon>
    </lineage>
</organism>
<dbReference type="Proteomes" id="UP000185124">
    <property type="component" value="Unassembled WGS sequence"/>
</dbReference>
<dbReference type="Pfam" id="PF00126">
    <property type="entry name" value="HTH_1"/>
    <property type="match status" value="1"/>
</dbReference>
<evidence type="ECO:0000256" key="2">
    <source>
        <dbReference type="ARBA" id="ARBA00023015"/>
    </source>
</evidence>
<dbReference type="PANTHER" id="PTHR30346">
    <property type="entry name" value="TRANSCRIPTIONAL DUAL REGULATOR HCAR-RELATED"/>
    <property type="match status" value="1"/>
</dbReference>
<sequence length="328" mass="35666">MPARGFYVLRTDTRLEWFVSFLGVVDTGSFVAAAEATHRSQPRVSMHVAALEREVGLPLFDRRKRPVELTGAGAVLAMHARAVLREFEAAEAAMAPWRGGARGLVTLGCYPSASAAFVPALLRDLSRTSPDVKVVLVERATLELDHALTTGEVDICLRPMSPPPTAPSMVGHPLWREPLVVLHPPDHQLAELPEPLTVAAVATHPLISIGRLDDAQSAEFEVYRLFREHNFELEPVQATNQPQTLVELIRAGLGVGVTNWLAVHIADTEGVWIRRIEGNCGRQVAAYRDMSRPMNPAARSLLQRIVQAPRPPGTQPPQSGAETVAAPG</sequence>
<dbReference type="SUPFAM" id="SSF53850">
    <property type="entry name" value="Periplasmic binding protein-like II"/>
    <property type="match status" value="1"/>
</dbReference>
<dbReference type="GO" id="GO:0003677">
    <property type="term" value="F:DNA binding"/>
    <property type="evidence" value="ECO:0007669"/>
    <property type="project" value="UniProtKB-KW"/>
</dbReference>
<dbReference type="InterPro" id="IPR036388">
    <property type="entry name" value="WH-like_DNA-bd_sf"/>
</dbReference>
<dbReference type="AlphaFoldDB" id="A0A1N5U5A4"/>
<dbReference type="Gene3D" id="3.40.190.10">
    <property type="entry name" value="Periplasmic binding protein-like II"/>
    <property type="match status" value="2"/>
</dbReference>
<evidence type="ECO:0000313" key="8">
    <source>
        <dbReference type="Proteomes" id="UP000185124"/>
    </source>
</evidence>
<dbReference type="FunFam" id="1.10.10.10:FF:000001">
    <property type="entry name" value="LysR family transcriptional regulator"/>
    <property type="match status" value="1"/>
</dbReference>
<keyword evidence="8" id="KW-1185">Reference proteome</keyword>
<dbReference type="InterPro" id="IPR036390">
    <property type="entry name" value="WH_DNA-bd_sf"/>
</dbReference>
<protein>
    <submittedName>
        <fullName evidence="7">DNA-binding transcriptional regulator, LysR family</fullName>
    </submittedName>
</protein>
<feature type="region of interest" description="Disordered" evidence="5">
    <location>
        <begin position="308"/>
        <end position="328"/>
    </location>
</feature>
<keyword evidence="4" id="KW-0804">Transcription</keyword>
<evidence type="ECO:0000256" key="5">
    <source>
        <dbReference type="SAM" id="MobiDB-lite"/>
    </source>
</evidence>